<dbReference type="InterPro" id="IPR020858">
    <property type="entry name" value="Serum_albumin-like"/>
</dbReference>
<keyword evidence="7" id="KW-1185">Reference proteome</keyword>
<organism evidence="6 7">
    <name type="scientific">Hymenochirus boettgeri</name>
    <name type="common">Congo dwarf clawed frog</name>
    <dbReference type="NCBI Taxonomy" id="247094"/>
    <lineage>
        <taxon>Eukaryota</taxon>
        <taxon>Metazoa</taxon>
        <taxon>Chordata</taxon>
        <taxon>Craniata</taxon>
        <taxon>Vertebrata</taxon>
        <taxon>Euteleostomi</taxon>
        <taxon>Amphibia</taxon>
        <taxon>Batrachia</taxon>
        <taxon>Anura</taxon>
        <taxon>Pipoidea</taxon>
        <taxon>Pipidae</taxon>
        <taxon>Pipinae</taxon>
        <taxon>Hymenochirus</taxon>
    </lineage>
</organism>
<comment type="caution">
    <text evidence="6">The sequence shown here is derived from an EMBL/GenBank/DDBJ whole genome shotgun (WGS) entry which is preliminary data.</text>
</comment>
<dbReference type="SUPFAM" id="SSF48552">
    <property type="entry name" value="Serum albumin-like"/>
    <property type="match status" value="3"/>
</dbReference>
<sequence length="452" mass="51730">MNFMVPWLLTLPLLLAPCQALTGEEQPIDYEGYIYQREIIPEFPLGEQAELVVDGLNPRGRRPTLPDRASPVTNDLIDFPPGRPSRSNIVNICHKKRPKISYGPHNLPQTGFSYLSRQGDVINYLEIGYTDCCLRRGRLPCAEKVWKNTLENFCIEEFSIKTRHYHCCKKKQGTESEVCFHNEAPNPSYKFAFPLEIGSADEPSVTQERSPNRCSPSSSHCKKERKRKVLDLAFPPGEPKSGNIQNICRLRKLRPTYTKSQLPTSGFGYYVRQAKAINRLENEYKKCCKDENVACAHIAWEKELAEFCVQEREVFTKPHECCEKRANTYSCFASKAPYPEYDREVEKFNLGNLTVGNLQKLCGEVKILTKQKQIPLLLSGIRDSCCNIPVNEMLECADDQNLMFIEALCGDRKELWKDSLSCCTKSDMEKVECFDVYLQNVLVAISHRNNQD</sequence>
<dbReference type="GO" id="GO:0007165">
    <property type="term" value="P:signal transduction"/>
    <property type="evidence" value="ECO:0007669"/>
    <property type="project" value="InterPro"/>
</dbReference>
<comment type="subcellular location">
    <subcellularLocation>
        <location evidence="1">Secreted</location>
    </subcellularLocation>
</comment>
<dbReference type="InterPro" id="IPR008605">
    <property type="entry name" value="ECM1"/>
</dbReference>
<evidence type="ECO:0000313" key="7">
    <source>
        <dbReference type="Proteomes" id="UP000812440"/>
    </source>
</evidence>
<evidence type="ECO:0000313" key="6">
    <source>
        <dbReference type="EMBL" id="KAG8449855.1"/>
    </source>
</evidence>
<accession>A0A8T2JX91</accession>
<name>A0A8T2JX91_9PIPI</name>
<evidence type="ECO:0008006" key="8">
    <source>
        <dbReference type="Google" id="ProtNLM"/>
    </source>
</evidence>
<protein>
    <recommendedName>
        <fullName evidence="8">Extracellular matrix protein 1</fullName>
    </recommendedName>
</protein>
<feature type="compositionally biased region" description="Polar residues" evidence="4">
    <location>
        <begin position="204"/>
        <end position="219"/>
    </location>
</feature>
<proteinExistence type="predicted"/>
<keyword evidence="2" id="KW-0964">Secreted</keyword>
<evidence type="ECO:0000256" key="3">
    <source>
        <dbReference type="ARBA" id="ARBA00022737"/>
    </source>
</evidence>
<dbReference type="Proteomes" id="UP000812440">
    <property type="component" value="Chromosome 8_10"/>
</dbReference>
<evidence type="ECO:0000256" key="5">
    <source>
        <dbReference type="SAM" id="SignalP"/>
    </source>
</evidence>
<evidence type="ECO:0000256" key="4">
    <source>
        <dbReference type="SAM" id="MobiDB-lite"/>
    </source>
</evidence>
<evidence type="ECO:0000256" key="2">
    <source>
        <dbReference type="ARBA" id="ARBA00022525"/>
    </source>
</evidence>
<reference evidence="6" key="1">
    <citation type="thesis" date="2020" institute="ProQuest LLC" country="789 East Eisenhower Parkway, Ann Arbor, MI, USA">
        <title>Comparative Genomics and Chromosome Evolution.</title>
        <authorList>
            <person name="Mudd A.B."/>
        </authorList>
    </citation>
    <scope>NUCLEOTIDE SEQUENCE</scope>
    <source>
        <strain evidence="6">Female2</strain>
        <tissue evidence="6">Blood</tissue>
    </source>
</reference>
<keyword evidence="5" id="KW-0732">Signal</keyword>
<dbReference type="Gene3D" id="1.10.246.10">
    <property type="match status" value="3"/>
</dbReference>
<dbReference type="OrthoDB" id="9889855at2759"/>
<feature type="region of interest" description="Disordered" evidence="4">
    <location>
        <begin position="202"/>
        <end position="221"/>
    </location>
</feature>
<gene>
    <name evidence="6" type="ORF">GDO86_016505</name>
</gene>
<dbReference type="PANTHER" id="PTHR16776">
    <property type="entry name" value="EXTRACELLULAR MATRIX PROTEIN 1"/>
    <property type="match status" value="1"/>
</dbReference>
<dbReference type="GO" id="GO:0030500">
    <property type="term" value="P:regulation of bone mineralization"/>
    <property type="evidence" value="ECO:0007669"/>
    <property type="project" value="TreeGrafter"/>
</dbReference>
<dbReference type="PANTHER" id="PTHR16776:SF3">
    <property type="entry name" value="EXTRACELLULAR MATRIX PROTEIN 1"/>
    <property type="match status" value="1"/>
</dbReference>
<feature type="chain" id="PRO_5035822641" description="Extracellular matrix protein 1" evidence="5">
    <location>
        <begin position="21"/>
        <end position="452"/>
    </location>
</feature>
<dbReference type="GO" id="GO:0005615">
    <property type="term" value="C:extracellular space"/>
    <property type="evidence" value="ECO:0007669"/>
    <property type="project" value="InterPro"/>
</dbReference>
<evidence type="ECO:0000256" key="1">
    <source>
        <dbReference type="ARBA" id="ARBA00004613"/>
    </source>
</evidence>
<keyword evidence="3" id="KW-0677">Repeat</keyword>
<feature type="signal peptide" evidence="5">
    <location>
        <begin position="1"/>
        <end position="20"/>
    </location>
</feature>
<dbReference type="AlphaFoldDB" id="A0A8T2JX91"/>
<dbReference type="EMBL" id="JAACNH010000003">
    <property type="protein sequence ID" value="KAG8449855.1"/>
    <property type="molecule type" value="Genomic_DNA"/>
</dbReference>
<dbReference type="Pfam" id="PF05782">
    <property type="entry name" value="ECM1"/>
    <property type="match status" value="1"/>
</dbReference>